<dbReference type="Proteomes" id="UP000600799">
    <property type="component" value="Unassembled WGS sequence"/>
</dbReference>
<dbReference type="InterPro" id="IPR003661">
    <property type="entry name" value="HisK_dim/P_dom"/>
</dbReference>
<dbReference type="PANTHER" id="PTHR43065">
    <property type="entry name" value="SENSOR HISTIDINE KINASE"/>
    <property type="match status" value="1"/>
</dbReference>
<accession>A0ABS0HLC8</accession>
<dbReference type="GO" id="GO:0016301">
    <property type="term" value="F:kinase activity"/>
    <property type="evidence" value="ECO:0007669"/>
    <property type="project" value="UniProtKB-KW"/>
</dbReference>
<evidence type="ECO:0000256" key="6">
    <source>
        <dbReference type="ARBA" id="ARBA00022777"/>
    </source>
</evidence>
<dbReference type="PANTHER" id="PTHR43065:SF10">
    <property type="entry name" value="PEROXIDE STRESS-ACTIVATED HISTIDINE KINASE MAK3"/>
    <property type="match status" value="1"/>
</dbReference>
<evidence type="ECO:0000256" key="7">
    <source>
        <dbReference type="ARBA" id="ARBA00022840"/>
    </source>
</evidence>
<dbReference type="PROSITE" id="PS50109">
    <property type="entry name" value="HIS_KIN"/>
    <property type="match status" value="1"/>
</dbReference>
<comment type="caution">
    <text evidence="10">The sequence shown here is derived from an EMBL/GenBank/DDBJ whole genome shotgun (WGS) entry which is preliminary data.</text>
</comment>
<evidence type="ECO:0000256" key="5">
    <source>
        <dbReference type="ARBA" id="ARBA00022741"/>
    </source>
</evidence>
<evidence type="ECO:0000256" key="3">
    <source>
        <dbReference type="ARBA" id="ARBA00022553"/>
    </source>
</evidence>
<reference evidence="10 11" key="1">
    <citation type="submission" date="2020-11" db="EMBL/GenBank/DDBJ databases">
        <title>The genome sequence of Novosphingobium sp. 1Y9A.</title>
        <authorList>
            <person name="Liu Y."/>
        </authorList>
    </citation>
    <scope>NUCLEOTIDE SEQUENCE [LARGE SCALE GENOMIC DNA]</scope>
    <source>
        <strain evidence="10 11">1Y9A</strain>
    </source>
</reference>
<dbReference type="SMART" id="SM00387">
    <property type="entry name" value="HATPase_c"/>
    <property type="match status" value="1"/>
</dbReference>
<dbReference type="Gene3D" id="3.30.565.10">
    <property type="entry name" value="Histidine kinase-like ATPase, C-terminal domain"/>
    <property type="match status" value="1"/>
</dbReference>
<evidence type="ECO:0000256" key="2">
    <source>
        <dbReference type="ARBA" id="ARBA00012438"/>
    </source>
</evidence>
<dbReference type="EMBL" id="JADQDC010000020">
    <property type="protein sequence ID" value="MBF9153060.1"/>
    <property type="molecule type" value="Genomic_DNA"/>
</dbReference>
<evidence type="ECO:0000259" key="9">
    <source>
        <dbReference type="PROSITE" id="PS50109"/>
    </source>
</evidence>
<dbReference type="SUPFAM" id="SSF55874">
    <property type="entry name" value="ATPase domain of HSP90 chaperone/DNA topoisomerase II/histidine kinase"/>
    <property type="match status" value="1"/>
</dbReference>
<dbReference type="CDD" id="cd00075">
    <property type="entry name" value="HATPase"/>
    <property type="match status" value="1"/>
</dbReference>
<keyword evidence="11" id="KW-1185">Reference proteome</keyword>
<dbReference type="InterPro" id="IPR036890">
    <property type="entry name" value="HATPase_C_sf"/>
</dbReference>
<keyword evidence="5" id="KW-0547">Nucleotide-binding</keyword>
<keyword evidence="4" id="KW-0808">Transferase</keyword>
<keyword evidence="7" id="KW-0067">ATP-binding</keyword>
<feature type="domain" description="Histidine kinase" evidence="9">
    <location>
        <begin position="92"/>
        <end position="309"/>
    </location>
</feature>
<evidence type="ECO:0000256" key="8">
    <source>
        <dbReference type="ARBA" id="ARBA00023012"/>
    </source>
</evidence>
<evidence type="ECO:0000313" key="11">
    <source>
        <dbReference type="Proteomes" id="UP000600799"/>
    </source>
</evidence>
<dbReference type="InterPro" id="IPR036097">
    <property type="entry name" value="HisK_dim/P_sf"/>
</dbReference>
<name>A0ABS0HLC8_9SPHN</name>
<dbReference type="SUPFAM" id="SSF47384">
    <property type="entry name" value="Homodimeric domain of signal transducing histidine kinase"/>
    <property type="match status" value="1"/>
</dbReference>
<dbReference type="EC" id="2.7.13.3" evidence="2"/>
<evidence type="ECO:0000256" key="1">
    <source>
        <dbReference type="ARBA" id="ARBA00000085"/>
    </source>
</evidence>
<protein>
    <recommendedName>
        <fullName evidence="2">histidine kinase</fullName>
        <ecNumber evidence="2">2.7.13.3</ecNumber>
    </recommendedName>
</protein>
<dbReference type="RefSeq" id="WP_196277329.1">
    <property type="nucleotide sequence ID" value="NZ_JADQDC010000020.1"/>
</dbReference>
<comment type="catalytic activity">
    <reaction evidence="1">
        <text>ATP + protein L-histidine = ADP + protein N-phospho-L-histidine.</text>
        <dbReference type="EC" id="2.7.13.3"/>
    </reaction>
</comment>
<dbReference type="Pfam" id="PF02518">
    <property type="entry name" value="HATPase_c"/>
    <property type="match status" value="1"/>
</dbReference>
<keyword evidence="3" id="KW-0597">Phosphoprotein</keyword>
<dbReference type="InterPro" id="IPR003594">
    <property type="entry name" value="HATPase_dom"/>
</dbReference>
<evidence type="ECO:0000313" key="10">
    <source>
        <dbReference type="EMBL" id="MBF9153060.1"/>
    </source>
</evidence>
<sequence length="312" mass="33473">MRAVEDELCCVYTAFAPEAFSIGGNGIFVGTDLAACPKGLVSKRLPQIASAVNGMCRCEHKAGNPRPGRGTKYSLDVERLERISVVERLASSITHEINQPLGAATTFINAAMRWLSHPTPNLGEARSALNRAAEQVSRITCVVNPVQALTQVSPSGKSRCDVVKTIRSLLPLLQGQLSEHEIEISLFDSTRPDTSEVALHCTEVSQILLNLITNSIDAVSQNIGQRLILIRLSRCANTMLRIEVEDNGPGIVLADIPAVFEPFYSTKSSGTGLGLPITSAIVERCKGSIELESEQGKGTLITVLLPLLEAGC</sequence>
<dbReference type="PRINTS" id="PR00344">
    <property type="entry name" value="BCTRLSENSOR"/>
</dbReference>
<evidence type="ECO:0000256" key="4">
    <source>
        <dbReference type="ARBA" id="ARBA00022679"/>
    </source>
</evidence>
<keyword evidence="6 10" id="KW-0418">Kinase</keyword>
<dbReference type="InterPro" id="IPR005467">
    <property type="entry name" value="His_kinase_dom"/>
</dbReference>
<gene>
    <name evidence="10" type="ORF">I2488_18810</name>
</gene>
<proteinExistence type="predicted"/>
<dbReference type="Gene3D" id="1.10.287.130">
    <property type="match status" value="1"/>
</dbReference>
<dbReference type="InterPro" id="IPR004358">
    <property type="entry name" value="Sig_transdc_His_kin-like_C"/>
</dbReference>
<dbReference type="CDD" id="cd00082">
    <property type="entry name" value="HisKA"/>
    <property type="match status" value="1"/>
</dbReference>
<organism evidence="10 11">
    <name type="scientific">Novosphingobium jiangmenense</name>
    <dbReference type="NCBI Taxonomy" id="2791981"/>
    <lineage>
        <taxon>Bacteria</taxon>
        <taxon>Pseudomonadati</taxon>
        <taxon>Pseudomonadota</taxon>
        <taxon>Alphaproteobacteria</taxon>
        <taxon>Sphingomonadales</taxon>
        <taxon>Sphingomonadaceae</taxon>
        <taxon>Novosphingobium</taxon>
    </lineage>
</organism>
<keyword evidence="8" id="KW-0902">Two-component regulatory system</keyword>